<organism evidence="2">
    <name type="scientific">Tetraselmis sp. GSL018</name>
    <dbReference type="NCBI Taxonomy" id="582737"/>
    <lineage>
        <taxon>Eukaryota</taxon>
        <taxon>Viridiplantae</taxon>
        <taxon>Chlorophyta</taxon>
        <taxon>core chlorophytes</taxon>
        <taxon>Chlorodendrophyceae</taxon>
        <taxon>Chlorodendrales</taxon>
        <taxon>Chlorodendraceae</taxon>
        <taxon>Tetraselmis</taxon>
    </lineage>
</organism>
<feature type="compositionally biased region" description="Polar residues" evidence="1">
    <location>
        <begin position="25"/>
        <end position="34"/>
    </location>
</feature>
<feature type="compositionally biased region" description="Low complexity" evidence="1">
    <location>
        <begin position="1"/>
        <end position="12"/>
    </location>
</feature>
<evidence type="ECO:0000313" key="2">
    <source>
        <dbReference type="EMBL" id="JAC74431.1"/>
    </source>
</evidence>
<gene>
    <name evidence="2" type="ORF">TSPGSL018_25958</name>
</gene>
<feature type="region of interest" description="Disordered" evidence="1">
    <location>
        <begin position="1"/>
        <end position="34"/>
    </location>
</feature>
<name>A0A061RV25_9CHLO</name>
<reference evidence="2" key="1">
    <citation type="submission" date="2014-05" db="EMBL/GenBank/DDBJ databases">
        <title>The transcriptome of the halophilic microalga Tetraselmis sp. GSL018 isolated from the Great Salt Lake, Utah.</title>
        <authorList>
            <person name="Jinkerson R.E."/>
            <person name="D'Adamo S."/>
            <person name="Posewitz M.C."/>
        </authorList>
    </citation>
    <scope>NUCLEOTIDE SEQUENCE</scope>
    <source>
        <strain evidence="2">GSL018</strain>
    </source>
</reference>
<dbReference type="AlphaFoldDB" id="A0A061RV25"/>
<accession>A0A061RV25</accession>
<proteinExistence type="predicted"/>
<protein>
    <submittedName>
        <fullName evidence="2">Uncharacterized protein</fullName>
    </submittedName>
</protein>
<evidence type="ECO:0000256" key="1">
    <source>
        <dbReference type="SAM" id="MobiDB-lite"/>
    </source>
</evidence>
<dbReference type="EMBL" id="GBEZ01011345">
    <property type="protein sequence ID" value="JAC74431.1"/>
    <property type="molecule type" value="Transcribed_RNA"/>
</dbReference>
<sequence length="34" mass="3683">RAVVLSELASLPEPEPEHTHRVSVVTLSQTSAKN</sequence>
<feature type="non-terminal residue" evidence="2">
    <location>
        <position position="1"/>
    </location>
</feature>